<dbReference type="KEGG" id="arca:HC352_01955"/>
<gene>
    <name evidence="2" type="ORF">HC352_01955</name>
</gene>
<dbReference type="RefSeq" id="WP_168917346.1">
    <property type="nucleotide sequence ID" value="NZ_CP050804.1"/>
</dbReference>
<accession>A0A6H2EIK9</accession>
<dbReference type="Proteomes" id="UP000502298">
    <property type="component" value="Chromosome"/>
</dbReference>
<dbReference type="EMBL" id="CP050804">
    <property type="protein sequence ID" value="QJC21405.1"/>
    <property type="molecule type" value="Genomic_DNA"/>
</dbReference>
<proteinExistence type="predicted"/>
<evidence type="ECO:0000313" key="2">
    <source>
        <dbReference type="EMBL" id="QJC21405.1"/>
    </source>
</evidence>
<protein>
    <submittedName>
        <fullName evidence="2">Uncharacterized protein</fullName>
    </submittedName>
</protein>
<dbReference type="AlphaFoldDB" id="A0A6H2EIK9"/>
<keyword evidence="1" id="KW-0472">Membrane</keyword>
<name>A0A6H2EIK9_9ACTO</name>
<reference evidence="2 3" key="1">
    <citation type="submission" date="2020-03" db="EMBL/GenBank/DDBJ databases">
        <title>Complete genome of Arcanobacterium buesumensis sp. nov. strain 2701.</title>
        <authorList>
            <person name="Borowiak M."/>
            <person name="Alssahen M."/>
            <person name="Laemmler C."/>
            <person name="Malorny B."/>
            <person name="Hassan A."/>
            <person name="Prenger-Berninghoff E."/>
            <person name="Ploetz M."/>
            <person name="Abdulmawjood A."/>
        </authorList>
    </citation>
    <scope>NUCLEOTIDE SEQUENCE [LARGE SCALE GENOMIC DNA]</scope>
    <source>
        <strain evidence="2 3">2701</strain>
    </source>
</reference>
<keyword evidence="1" id="KW-1133">Transmembrane helix</keyword>
<feature type="transmembrane region" description="Helical" evidence="1">
    <location>
        <begin position="7"/>
        <end position="26"/>
    </location>
</feature>
<evidence type="ECO:0000256" key="1">
    <source>
        <dbReference type="SAM" id="Phobius"/>
    </source>
</evidence>
<feature type="transmembrane region" description="Helical" evidence="1">
    <location>
        <begin position="64"/>
        <end position="83"/>
    </location>
</feature>
<keyword evidence="1" id="KW-0812">Transmembrane</keyword>
<evidence type="ECO:0000313" key="3">
    <source>
        <dbReference type="Proteomes" id="UP000502298"/>
    </source>
</evidence>
<organism evidence="2 3">
    <name type="scientific">Arcanobacterium buesumense</name>
    <dbReference type="NCBI Taxonomy" id="2722751"/>
    <lineage>
        <taxon>Bacteria</taxon>
        <taxon>Bacillati</taxon>
        <taxon>Actinomycetota</taxon>
        <taxon>Actinomycetes</taxon>
        <taxon>Actinomycetales</taxon>
        <taxon>Actinomycetaceae</taxon>
        <taxon>Arcanobacterium</taxon>
    </lineage>
</organism>
<keyword evidence="3" id="KW-1185">Reference proteome</keyword>
<sequence length="88" mass="9576">MKLKKVFLVLGIICVLVGFLLTIASLNSSYTLNILLDGISSGHYAADSDFSVAALQKVASFTKYLSYGVFSEILGILFVIVGWDSRRP</sequence>